<reference evidence="2 3" key="1">
    <citation type="submission" date="2024-11" db="EMBL/GenBank/DDBJ databases">
        <authorList>
            <person name="Heng Y.C."/>
            <person name="Lim A.C.H."/>
            <person name="Lee J.K.Y."/>
            <person name="Kittelmann S."/>
        </authorList>
    </citation>
    <scope>NUCLEOTIDE SEQUENCE [LARGE SCALE GENOMIC DNA]</scope>
    <source>
        <strain evidence="2 3">WILCCON 0269</strain>
    </source>
</reference>
<name>A0ABW8SRS7_9CLOT</name>
<accession>A0ABW8SRS7</accession>
<sequence length="60" mass="6632">MANLDPLENKSTEKNYTIIQPAEELDKLNDNSVPEDNISPILLVLCAVIPIISLLIILCI</sequence>
<feature type="transmembrane region" description="Helical" evidence="1">
    <location>
        <begin position="38"/>
        <end position="59"/>
    </location>
</feature>
<gene>
    <name evidence="2" type="ORF">ACJDU8_23140</name>
</gene>
<evidence type="ECO:0000256" key="1">
    <source>
        <dbReference type="SAM" id="Phobius"/>
    </source>
</evidence>
<proteinExistence type="predicted"/>
<comment type="caution">
    <text evidence="2">The sequence shown here is derived from an EMBL/GenBank/DDBJ whole genome shotgun (WGS) entry which is preliminary data.</text>
</comment>
<dbReference type="Proteomes" id="UP001623660">
    <property type="component" value="Unassembled WGS sequence"/>
</dbReference>
<dbReference type="RefSeq" id="WP_406794545.1">
    <property type="nucleotide sequence ID" value="NZ_JBJHZX010000060.1"/>
</dbReference>
<keyword evidence="1" id="KW-1133">Transmembrane helix</keyword>
<keyword evidence="1" id="KW-0812">Transmembrane</keyword>
<keyword evidence="3" id="KW-1185">Reference proteome</keyword>
<dbReference type="EMBL" id="JBJHZX010000060">
    <property type="protein sequence ID" value="MFL0198437.1"/>
    <property type="molecule type" value="Genomic_DNA"/>
</dbReference>
<protein>
    <submittedName>
        <fullName evidence="2">Uncharacterized protein</fullName>
    </submittedName>
</protein>
<evidence type="ECO:0000313" key="3">
    <source>
        <dbReference type="Proteomes" id="UP001623660"/>
    </source>
</evidence>
<keyword evidence="1" id="KW-0472">Membrane</keyword>
<organism evidence="2 3">
    <name type="scientific">Candidatus Clostridium eludens</name>
    <dbReference type="NCBI Taxonomy" id="3381663"/>
    <lineage>
        <taxon>Bacteria</taxon>
        <taxon>Bacillati</taxon>
        <taxon>Bacillota</taxon>
        <taxon>Clostridia</taxon>
        <taxon>Eubacteriales</taxon>
        <taxon>Clostridiaceae</taxon>
        <taxon>Clostridium</taxon>
    </lineage>
</organism>
<evidence type="ECO:0000313" key="2">
    <source>
        <dbReference type="EMBL" id="MFL0198437.1"/>
    </source>
</evidence>